<organism evidence="3 4">
    <name type="scientific">Dryococelus australis</name>
    <dbReference type="NCBI Taxonomy" id="614101"/>
    <lineage>
        <taxon>Eukaryota</taxon>
        <taxon>Metazoa</taxon>
        <taxon>Ecdysozoa</taxon>
        <taxon>Arthropoda</taxon>
        <taxon>Hexapoda</taxon>
        <taxon>Insecta</taxon>
        <taxon>Pterygota</taxon>
        <taxon>Neoptera</taxon>
        <taxon>Polyneoptera</taxon>
        <taxon>Phasmatodea</taxon>
        <taxon>Verophasmatodea</taxon>
        <taxon>Anareolatae</taxon>
        <taxon>Phasmatidae</taxon>
        <taxon>Eurycanthinae</taxon>
        <taxon>Dryococelus</taxon>
    </lineage>
</organism>
<comment type="caution">
    <text evidence="3">The sequence shown here is derived from an EMBL/GenBank/DDBJ whole genome shotgun (WGS) entry which is preliminary data.</text>
</comment>
<evidence type="ECO:0000313" key="4">
    <source>
        <dbReference type="Proteomes" id="UP001159363"/>
    </source>
</evidence>
<feature type="region of interest" description="Disordered" evidence="1">
    <location>
        <begin position="122"/>
        <end position="167"/>
    </location>
</feature>
<dbReference type="Gene3D" id="3.60.10.10">
    <property type="entry name" value="Endonuclease/exonuclease/phosphatase"/>
    <property type="match status" value="1"/>
</dbReference>
<dbReference type="InterPro" id="IPR000477">
    <property type="entry name" value="RT_dom"/>
</dbReference>
<feature type="compositionally biased region" description="Polar residues" evidence="1">
    <location>
        <begin position="57"/>
        <end position="66"/>
    </location>
</feature>
<evidence type="ECO:0000259" key="2">
    <source>
        <dbReference type="Pfam" id="PF00078"/>
    </source>
</evidence>
<name>A0ABQ9GSW8_9NEOP</name>
<dbReference type="EMBL" id="JARBHB010000009">
    <property type="protein sequence ID" value="KAJ8875125.1"/>
    <property type="molecule type" value="Genomic_DNA"/>
</dbReference>
<dbReference type="InterPro" id="IPR036691">
    <property type="entry name" value="Endo/exonu/phosph_ase_sf"/>
</dbReference>
<dbReference type="SUPFAM" id="SSF56219">
    <property type="entry name" value="DNase I-like"/>
    <property type="match status" value="1"/>
</dbReference>
<dbReference type="Pfam" id="PF00078">
    <property type="entry name" value="RVT_1"/>
    <property type="match status" value="1"/>
</dbReference>
<proteinExistence type="predicted"/>
<sequence>MRVEFPTLLRGAAPATRTWAQTLAAGQHTVTSAGKTDPTDTTTPPPPPRGESFRSVLKSSVQTPMQDDTVDGSEKLLSLPIHASPGTSIVSQISLLEYVPNGTGHFMARQVYLIDADDTLEDDDMAGEKKPRHKSRSPRRDVVVPESPQSQRRAISGTLLKPPTPPSTEPVQLALCVNVYSPSGTPHKTARTEFFRTEILPFPEGDRTNIIFGGDLNSVLNPLDRRGGLYPTNTALQELVTAIQVEDVVDILNIQRPHHTFHAHSSRTSLHRFYVSRNNRQSVRNYGDIPAAFVDHCLVLCTIDCLLRTPVHGRNYWRLQTRLVGQDEVDSDFRQRWLYWVRQKPRYADATDWWERCVKPGVRRLFQFHGARCRHEQASVLYFYERALRDLDTAASTGTNVRDTARPCERTENVCQTTIDNAAGATFVRSTTNRPSEDSSDLLQCQITDEEVALMVQHTPKKKSPGIDGIPHITLLCTDYKILARLFANRLNHVLSDIVGPEQCCAVRNTSVIRGVAVLRDVQLIVKSTPGPVSLLDIGLDKAFDLVNWNLLDRIMLHKVLPFNPPYAEGVPYPCLNSYCTLNPSYEHCTRNSTVSVLGHELLTCIGFSDDVTCIVRSEDDVALINDTLSAFTRAATPQVTSAKTTLPDQKPGPHALRQVSPYVKTDKLRTLGTEFMQNSEQMIKYNWDSVVH</sequence>
<evidence type="ECO:0000256" key="1">
    <source>
        <dbReference type="SAM" id="MobiDB-lite"/>
    </source>
</evidence>
<feature type="region of interest" description="Disordered" evidence="1">
    <location>
        <begin position="28"/>
        <end position="71"/>
    </location>
</feature>
<gene>
    <name evidence="3" type="ORF">PR048_023018</name>
</gene>
<reference evidence="3 4" key="1">
    <citation type="submission" date="2023-02" db="EMBL/GenBank/DDBJ databases">
        <title>LHISI_Scaffold_Assembly.</title>
        <authorList>
            <person name="Stuart O.P."/>
            <person name="Cleave R."/>
            <person name="Magrath M.J.L."/>
            <person name="Mikheyev A.S."/>
        </authorList>
    </citation>
    <scope>NUCLEOTIDE SEQUENCE [LARGE SCALE GENOMIC DNA]</scope>
    <source>
        <strain evidence="3">Daus_M_001</strain>
        <tissue evidence="3">Leg muscle</tissue>
    </source>
</reference>
<feature type="domain" description="Reverse transcriptase" evidence="2">
    <location>
        <begin position="471"/>
        <end position="649"/>
    </location>
</feature>
<keyword evidence="4" id="KW-1185">Reference proteome</keyword>
<accession>A0ABQ9GSW8</accession>
<dbReference type="Proteomes" id="UP001159363">
    <property type="component" value="Chromosome 8"/>
</dbReference>
<protein>
    <recommendedName>
        <fullName evidence="2">Reverse transcriptase domain-containing protein</fullName>
    </recommendedName>
</protein>
<evidence type="ECO:0000313" key="3">
    <source>
        <dbReference type="EMBL" id="KAJ8875125.1"/>
    </source>
</evidence>